<dbReference type="PROSITE" id="PS50850">
    <property type="entry name" value="MFS"/>
    <property type="match status" value="1"/>
</dbReference>
<comment type="caution">
    <text evidence="10">The sequence shown here is derived from an EMBL/GenBank/DDBJ whole genome shotgun (WGS) entry which is preliminary data.</text>
</comment>
<sequence>MSTKTYLGASGKALSILQLALVVGPSFVLFGYNQAGIGGLLSEEDWVKTFPEIDTVNSEGAEKSKKSTLQGFVVATFVIGALIGSLSCSYTGDKFGRRNVIFFAGICTLIGEILEASSFGLAQFIVGRVIIGIGIGQLSSIVPVWQSETSAAKNRGRHVVLTGLFMCLGFTLESWINLGFFEFEHGPVTWRPPIAIAAVLSLVLMGFVYTLPESPRWLVLKNRSEDARDVISALRGLPVDSVEVLAEVAGIEHSLEETSQGGAKLGDMLKMGEDKLLYRFCLCILLQFYQQMSGSNLVSVYATVLFQNNLGMSSEMSRVLSGGALTWKFLSSFVAFFTIDRFGRRAVFIISGVGMSACMVALAITTSFGPENKPAMIAAGCFIYLYNTWVPIGFLGANFLYCTEVAPIRLRMAMSSISTANHWLWNFIVVMVTPVAINTIGWQYYIVFAAVAACIPLSVYFFFPETMGRNLEEIELLFKDSPSVLSTVKFAKSRPIAMPQEFVAKDKADHLESDD</sequence>
<feature type="transmembrane region" description="Helical" evidence="8">
    <location>
        <begin position="69"/>
        <end position="88"/>
    </location>
</feature>
<dbReference type="PANTHER" id="PTHR48022">
    <property type="entry name" value="PLASTIDIC GLUCOSE TRANSPORTER 4"/>
    <property type="match status" value="1"/>
</dbReference>
<comment type="similarity">
    <text evidence="2 7">Belongs to the major facilitator superfamily. Sugar transporter (TC 2.A.1.1) family.</text>
</comment>
<dbReference type="Gene3D" id="1.20.1250.20">
    <property type="entry name" value="MFS general substrate transporter like domains"/>
    <property type="match status" value="1"/>
</dbReference>
<feature type="transmembrane region" description="Helical" evidence="8">
    <location>
        <begin position="276"/>
        <end position="292"/>
    </location>
</feature>
<feature type="transmembrane region" description="Helical" evidence="8">
    <location>
        <begin position="158"/>
        <end position="178"/>
    </location>
</feature>
<feature type="transmembrane region" description="Helical" evidence="8">
    <location>
        <begin position="100"/>
        <end position="119"/>
    </location>
</feature>
<dbReference type="InterPro" id="IPR005828">
    <property type="entry name" value="MFS_sugar_transport-like"/>
</dbReference>
<dbReference type="InterPro" id="IPR003663">
    <property type="entry name" value="Sugar/inositol_transpt"/>
</dbReference>
<accession>A0A8H4UPE5</accession>
<feature type="transmembrane region" description="Helical" evidence="8">
    <location>
        <begin position="446"/>
        <end position="463"/>
    </location>
</feature>
<dbReference type="GO" id="GO:0005351">
    <property type="term" value="F:carbohydrate:proton symporter activity"/>
    <property type="evidence" value="ECO:0007669"/>
    <property type="project" value="TreeGrafter"/>
</dbReference>
<dbReference type="InterPro" id="IPR036259">
    <property type="entry name" value="MFS_trans_sf"/>
</dbReference>
<dbReference type="EMBL" id="JABEYC010000233">
    <property type="protein sequence ID" value="KAF4980436.1"/>
    <property type="molecule type" value="Genomic_DNA"/>
</dbReference>
<keyword evidence="3 7" id="KW-0813">Transport</keyword>
<dbReference type="InterPro" id="IPR020846">
    <property type="entry name" value="MFS_dom"/>
</dbReference>
<evidence type="ECO:0000256" key="8">
    <source>
        <dbReference type="SAM" id="Phobius"/>
    </source>
</evidence>
<evidence type="ECO:0000256" key="3">
    <source>
        <dbReference type="ARBA" id="ARBA00022448"/>
    </source>
</evidence>
<dbReference type="PANTHER" id="PTHR48022:SF45">
    <property type="entry name" value="MAJOR FACILITATOR SUPERFAMILY (MFS) PROFILE DOMAIN-CONTAINING PROTEIN-RELATED"/>
    <property type="match status" value="1"/>
</dbReference>
<feature type="transmembrane region" description="Helical" evidence="8">
    <location>
        <begin position="125"/>
        <end position="146"/>
    </location>
</feature>
<evidence type="ECO:0000313" key="10">
    <source>
        <dbReference type="EMBL" id="KAF4980436.1"/>
    </source>
</evidence>
<reference evidence="10" key="2">
    <citation type="submission" date="2020-05" db="EMBL/GenBank/DDBJ databases">
        <authorList>
            <person name="Kim H.-S."/>
            <person name="Proctor R.H."/>
            <person name="Brown D.W."/>
        </authorList>
    </citation>
    <scope>NUCLEOTIDE SEQUENCE</scope>
    <source>
        <strain evidence="10">NRRL 22465</strain>
    </source>
</reference>
<feature type="domain" description="Major facilitator superfamily (MFS) profile" evidence="9">
    <location>
        <begin position="19"/>
        <end position="467"/>
    </location>
</feature>
<evidence type="ECO:0000256" key="1">
    <source>
        <dbReference type="ARBA" id="ARBA00004141"/>
    </source>
</evidence>
<feature type="transmembrane region" description="Helical" evidence="8">
    <location>
        <begin position="12"/>
        <end position="32"/>
    </location>
</feature>
<keyword evidence="5 8" id="KW-1133">Transmembrane helix</keyword>
<dbReference type="PRINTS" id="PR00171">
    <property type="entry name" value="SUGRTRNSPORT"/>
</dbReference>
<keyword evidence="11" id="KW-1185">Reference proteome</keyword>
<protein>
    <recommendedName>
        <fullName evidence="9">Major facilitator superfamily (MFS) profile domain-containing protein</fullName>
    </recommendedName>
</protein>
<evidence type="ECO:0000256" key="5">
    <source>
        <dbReference type="ARBA" id="ARBA00022989"/>
    </source>
</evidence>
<dbReference type="FunFam" id="1.20.1250.20:FF:000090">
    <property type="entry name" value="MFS sugar transporter, putative"/>
    <property type="match status" value="1"/>
</dbReference>
<feature type="transmembrane region" description="Helical" evidence="8">
    <location>
        <begin position="423"/>
        <end position="440"/>
    </location>
</feature>
<dbReference type="OrthoDB" id="6612291at2759"/>
<reference evidence="10" key="1">
    <citation type="journal article" date="2020" name="BMC Genomics">
        <title>Correction to: Identification and distribution of gene clusters required for synthesis of sphingolipid metabolism inhibitors in diverse species of the filamentous fungus Fusarium.</title>
        <authorList>
            <person name="Kim H.S."/>
            <person name="Lohmar J.M."/>
            <person name="Busman M."/>
            <person name="Brown D.W."/>
            <person name="Naumann T.A."/>
            <person name="Divon H.H."/>
            <person name="Lysoe E."/>
            <person name="Uhlig S."/>
            <person name="Proctor R.H."/>
        </authorList>
    </citation>
    <scope>NUCLEOTIDE SEQUENCE</scope>
    <source>
        <strain evidence="10">NRRL 22465</strain>
    </source>
</reference>
<dbReference type="InterPro" id="IPR005829">
    <property type="entry name" value="Sugar_transporter_CS"/>
</dbReference>
<organism evidence="10 11">
    <name type="scientific">Fusarium zealandicum</name>
    <dbReference type="NCBI Taxonomy" id="1053134"/>
    <lineage>
        <taxon>Eukaryota</taxon>
        <taxon>Fungi</taxon>
        <taxon>Dikarya</taxon>
        <taxon>Ascomycota</taxon>
        <taxon>Pezizomycotina</taxon>
        <taxon>Sordariomycetes</taxon>
        <taxon>Hypocreomycetidae</taxon>
        <taxon>Hypocreales</taxon>
        <taxon>Nectriaceae</taxon>
        <taxon>Fusarium</taxon>
        <taxon>Fusarium staphyleae species complex</taxon>
    </lineage>
</organism>
<dbReference type="Proteomes" id="UP000635477">
    <property type="component" value="Unassembled WGS sequence"/>
</dbReference>
<name>A0A8H4UPE5_9HYPO</name>
<dbReference type="SUPFAM" id="SSF103473">
    <property type="entry name" value="MFS general substrate transporter"/>
    <property type="match status" value="1"/>
</dbReference>
<feature type="transmembrane region" description="Helical" evidence="8">
    <location>
        <begin position="346"/>
        <end position="369"/>
    </location>
</feature>
<evidence type="ECO:0000256" key="2">
    <source>
        <dbReference type="ARBA" id="ARBA00010992"/>
    </source>
</evidence>
<dbReference type="NCBIfam" id="TIGR00879">
    <property type="entry name" value="SP"/>
    <property type="match status" value="1"/>
</dbReference>
<comment type="subcellular location">
    <subcellularLocation>
        <location evidence="1">Membrane</location>
        <topology evidence="1">Multi-pass membrane protein</topology>
    </subcellularLocation>
</comment>
<dbReference type="InterPro" id="IPR050360">
    <property type="entry name" value="MFS_Sugar_Transporters"/>
</dbReference>
<evidence type="ECO:0000256" key="4">
    <source>
        <dbReference type="ARBA" id="ARBA00022692"/>
    </source>
</evidence>
<dbReference type="Pfam" id="PF00083">
    <property type="entry name" value="Sugar_tr"/>
    <property type="match status" value="1"/>
</dbReference>
<keyword evidence="4 8" id="KW-0812">Transmembrane</keyword>
<evidence type="ECO:0000256" key="6">
    <source>
        <dbReference type="ARBA" id="ARBA00023136"/>
    </source>
</evidence>
<evidence type="ECO:0000256" key="7">
    <source>
        <dbReference type="RuleBase" id="RU003346"/>
    </source>
</evidence>
<evidence type="ECO:0000313" key="11">
    <source>
        <dbReference type="Proteomes" id="UP000635477"/>
    </source>
</evidence>
<proteinExistence type="inferred from homology"/>
<dbReference type="AlphaFoldDB" id="A0A8H4UPE5"/>
<gene>
    <name evidence="10" type="ORF">FZEAL_3552</name>
</gene>
<keyword evidence="6 8" id="KW-0472">Membrane</keyword>
<dbReference type="PROSITE" id="PS00216">
    <property type="entry name" value="SUGAR_TRANSPORT_1"/>
    <property type="match status" value="1"/>
</dbReference>
<evidence type="ECO:0000259" key="9">
    <source>
        <dbReference type="PROSITE" id="PS50850"/>
    </source>
</evidence>
<feature type="transmembrane region" description="Helical" evidence="8">
    <location>
        <begin position="375"/>
        <end position="402"/>
    </location>
</feature>
<feature type="transmembrane region" description="Helical" evidence="8">
    <location>
        <begin position="190"/>
        <end position="211"/>
    </location>
</feature>
<feature type="transmembrane region" description="Helical" evidence="8">
    <location>
        <begin position="319"/>
        <end position="339"/>
    </location>
</feature>
<dbReference type="GO" id="GO:0016020">
    <property type="term" value="C:membrane"/>
    <property type="evidence" value="ECO:0007669"/>
    <property type="project" value="UniProtKB-SubCell"/>
</dbReference>